<proteinExistence type="predicted"/>
<evidence type="ECO:0000313" key="4">
    <source>
        <dbReference type="Proteomes" id="UP000835052"/>
    </source>
</evidence>
<accession>A0A8S1HU25</accession>
<gene>
    <name evidence="3" type="ORF">CAUJ_LOCUS15915</name>
</gene>
<dbReference type="Proteomes" id="UP000835052">
    <property type="component" value="Unassembled WGS sequence"/>
</dbReference>
<organism evidence="3 4">
    <name type="scientific">Caenorhabditis auriculariae</name>
    <dbReference type="NCBI Taxonomy" id="2777116"/>
    <lineage>
        <taxon>Eukaryota</taxon>
        <taxon>Metazoa</taxon>
        <taxon>Ecdysozoa</taxon>
        <taxon>Nematoda</taxon>
        <taxon>Chromadorea</taxon>
        <taxon>Rhabditida</taxon>
        <taxon>Rhabditina</taxon>
        <taxon>Rhabditomorpha</taxon>
        <taxon>Rhabditoidea</taxon>
        <taxon>Rhabditidae</taxon>
        <taxon>Peloderinae</taxon>
        <taxon>Caenorhabditis</taxon>
    </lineage>
</organism>
<reference evidence="3" key="1">
    <citation type="submission" date="2020-10" db="EMBL/GenBank/DDBJ databases">
        <authorList>
            <person name="Kikuchi T."/>
        </authorList>
    </citation>
    <scope>NUCLEOTIDE SEQUENCE</scope>
    <source>
        <strain evidence="3">NKZ352</strain>
    </source>
</reference>
<keyword evidence="2" id="KW-0812">Transmembrane</keyword>
<feature type="transmembrane region" description="Helical" evidence="2">
    <location>
        <begin position="48"/>
        <end position="67"/>
    </location>
</feature>
<keyword evidence="2" id="KW-1133">Transmembrane helix</keyword>
<feature type="compositionally biased region" description="Polar residues" evidence="1">
    <location>
        <begin position="123"/>
        <end position="134"/>
    </location>
</feature>
<protein>
    <submittedName>
        <fullName evidence="3">Uncharacterized protein</fullName>
    </submittedName>
</protein>
<name>A0A8S1HU25_9PELO</name>
<comment type="caution">
    <text evidence="3">The sequence shown here is derived from an EMBL/GenBank/DDBJ whole genome shotgun (WGS) entry which is preliminary data.</text>
</comment>
<evidence type="ECO:0000256" key="1">
    <source>
        <dbReference type="SAM" id="MobiDB-lite"/>
    </source>
</evidence>
<feature type="region of interest" description="Disordered" evidence="1">
    <location>
        <begin position="90"/>
        <end position="144"/>
    </location>
</feature>
<keyword evidence="2" id="KW-0472">Membrane</keyword>
<sequence length="144" mass="14862">MTQKLSRFRTLFLGPLDEFADTGANQAMKTKPGRRDKWSSQPTSNMKFAVVFAIVLVALASAAPGRFRRGGYGPPSYINNGGGNFDGGVPLGGGGFTGGFNDGGFNNGPPSFGGNGGSYGPPQNSYGPPQSSYGAPQGGYGRPF</sequence>
<keyword evidence="4" id="KW-1185">Reference proteome</keyword>
<feature type="compositionally biased region" description="Gly residues" evidence="1">
    <location>
        <begin position="90"/>
        <end position="119"/>
    </location>
</feature>
<dbReference type="EMBL" id="CAJGYM010000226">
    <property type="protein sequence ID" value="CAD6200016.1"/>
    <property type="molecule type" value="Genomic_DNA"/>
</dbReference>
<evidence type="ECO:0000313" key="3">
    <source>
        <dbReference type="EMBL" id="CAD6200016.1"/>
    </source>
</evidence>
<dbReference type="AlphaFoldDB" id="A0A8S1HU25"/>
<evidence type="ECO:0000256" key="2">
    <source>
        <dbReference type="SAM" id="Phobius"/>
    </source>
</evidence>